<dbReference type="Proteomes" id="UP000054995">
    <property type="component" value="Unassembled WGS sequence"/>
</dbReference>
<dbReference type="AlphaFoldDB" id="A0A0V1G1Q3"/>
<evidence type="ECO:0000313" key="1">
    <source>
        <dbReference type="EMBL" id="KRY92174.1"/>
    </source>
</evidence>
<dbReference type="EMBL" id="JYDT01000008">
    <property type="protein sequence ID" value="KRY92174.1"/>
    <property type="molecule type" value="Genomic_DNA"/>
</dbReference>
<name>A0A0V1G1Q3_TRIPS</name>
<accession>A0A0V1G1Q3</accession>
<keyword evidence="2" id="KW-1185">Reference proteome</keyword>
<comment type="caution">
    <text evidence="1">The sequence shown here is derived from an EMBL/GenBank/DDBJ whole genome shotgun (WGS) entry which is preliminary data.</text>
</comment>
<reference evidence="1 2" key="1">
    <citation type="submission" date="2015-01" db="EMBL/GenBank/DDBJ databases">
        <title>Evolution of Trichinella species and genotypes.</title>
        <authorList>
            <person name="Korhonen P.K."/>
            <person name="Edoardo P."/>
            <person name="Giuseppe L.R."/>
            <person name="Gasser R.B."/>
        </authorList>
    </citation>
    <scope>NUCLEOTIDE SEQUENCE [LARGE SCALE GENOMIC DNA]</scope>
    <source>
        <strain evidence="1">ISS470</strain>
    </source>
</reference>
<organism evidence="1 2">
    <name type="scientific">Trichinella pseudospiralis</name>
    <name type="common">Parasitic roundworm</name>
    <dbReference type="NCBI Taxonomy" id="6337"/>
    <lineage>
        <taxon>Eukaryota</taxon>
        <taxon>Metazoa</taxon>
        <taxon>Ecdysozoa</taxon>
        <taxon>Nematoda</taxon>
        <taxon>Enoplea</taxon>
        <taxon>Dorylaimia</taxon>
        <taxon>Trichinellida</taxon>
        <taxon>Trichinellidae</taxon>
        <taxon>Trichinella</taxon>
    </lineage>
</organism>
<sequence length="78" mass="9158">MTNCYVSTVTSVIHLTHWVQSSNNVGSGTKYRRSCRRIAVLECTQASKCHFHCRYQGKERLWTSWPWIFWESNDTSSN</sequence>
<proteinExistence type="predicted"/>
<gene>
    <name evidence="1" type="ORF">T4D_16443</name>
</gene>
<evidence type="ECO:0000313" key="2">
    <source>
        <dbReference type="Proteomes" id="UP000054995"/>
    </source>
</evidence>
<protein>
    <submittedName>
        <fullName evidence="1">Uncharacterized protein</fullName>
    </submittedName>
</protein>